<dbReference type="OrthoDB" id="1919336at2759"/>
<dbReference type="PANTHER" id="PTHR34682:SF3">
    <property type="entry name" value="AT HOOK MOTIF-CONTAINING PROTEIN"/>
    <property type="match status" value="1"/>
</dbReference>
<name>A0A7J0D8T1_9ERIC</name>
<feature type="compositionally biased region" description="Polar residues" evidence="1">
    <location>
        <begin position="535"/>
        <end position="557"/>
    </location>
</feature>
<sequence length="557" mass="60150">MSQQNKRANTSTPSDPLAKRKRGRPRKDENLVPMETSLPSQPPPSDDLKSNQQVEVDQSDGIDDDMVGQVVYGVIEGSFDAGYFLSIRTTNSETVLRGVVFRPGRFIPITEANDVAPQAKLYKRRNFPLPVVNPQGPVNGSFSQSEKHNMQSGSLVPVANQSASNPVPPTNTLPKNESGGTLLIGQQPKFKTNIDSGASLGGKDMPHVVSEDGLGNQFPLPKVFPFCDFGENQFSHQLRSGVQFPLPVQSASSRVPLTNASSDDSLGGKNLPLQNSESAPSRNPFPLSNKYPPLRYAAITVPPTDSLTKNNPSGASKLNPFSLATSSASLAITPTDKLPKNNSADSSTKEVLDIFFESSFHNQPVTDQSKPVTVPPSDNLPKNDQKSEFGLENLSTSLMDSDRITEQDEIKLEASMLLERPKVDVEGTKDVMLEIASELTGETIKINQSPQVQHQAIEHGHESSNLAHSDIKSGNIKFDLALVDAKPSSQPLGKPISPKNDAPQIMPLELANISGRDRITEDGNPVTDAAKNTDRVSQSETELNDTGGSFQSLTKTN</sequence>
<accession>A0A7J0D8T1</accession>
<feature type="compositionally biased region" description="Polar residues" evidence="1">
    <location>
        <begin position="1"/>
        <end position="14"/>
    </location>
</feature>
<feature type="region of interest" description="Disordered" evidence="1">
    <location>
        <begin position="363"/>
        <end position="387"/>
    </location>
</feature>
<feature type="region of interest" description="Disordered" evidence="1">
    <location>
        <begin position="1"/>
        <end position="62"/>
    </location>
</feature>
<dbReference type="Proteomes" id="UP000585474">
    <property type="component" value="Unassembled WGS sequence"/>
</dbReference>
<keyword evidence="3" id="KW-1185">Reference proteome</keyword>
<feature type="region of interest" description="Disordered" evidence="1">
    <location>
        <begin position="255"/>
        <end position="289"/>
    </location>
</feature>
<dbReference type="PANTHER" id="PTHR34682">
    <property type="entry name" value="AT HOOK MOTIF-CONTAINING PROTEIN"/>
    <property type="match status" value="1"/>
</dbReference>
<dbReference type="InterPro" id="IPR045881">
    <property type="entry name" value="MNM1-like"/>
</dbReference>
<evidence type="ECO:0000313" key="2">
    <source>
        <dbReference type="EMBL" id="GFS29897.1"/>
    </source>
</evidence>
<organism evidence="2 3">
    <name type="scientific">Actinidia rufa</name>
    <dbReference type="NCBI Taxonomy" id="165716"/>
    <lineage>
        <taxon>Eukaryota</taxon>
        <taxon>Viridiplantae</taxon>
        <taxon>Streptophyta</taxon>
        <taxon>Embryophyta</taxon>
        <taxon>Tracheophyta</taxon>
        <taxon>Spermatophyta</taxon>
        <taxon>Magnoliopsida</taxon>
        <taxon>eudicotyledons</taxon>
        <taxon>Gunneridae</taxon>
        <taxon>Pentapetalae</taxon>
        <taxon>asterids</taxon>
        <taxon>Ericales</taxon>
        <taxon>Actinidiaceae</taxon>
        <taxon>Actinidia</taxon>
    </lineage>
</organism>
<comment type="caution">
    <text evidence="2">The sequence shown here is derived from an EMBL/GenBank/DDBJ whole genome shotgun (WGS) entry which is preliminary data.</text>
</comment>
<evidence type="ECO:0000256" key="1">
    <source>
        <dbReference type="SAM" id="MobiDB-lite"/>
    </source>
</evidence>
<gene>
    <name evidence="2" type="ORF">Acr_00g0009010</name>
</gene>
<evidence type="ECO:0000313" key="3">
    <source>
        <dbReference type="Proteomes" id="UP000585474"/>
    </source>
</evidence>
<dbReference type="EMBL" id="BJWL01000102">
    <property type="protein sequence ID" value="GFS29897.1"/>
    <property type="molecule type" value="Genomic_DNA"/>
</dbReference>
<feature type="compositionally biased region" description="Polar residues" evidence="1">
    <location>
        <begin position="272"/>
        <end position="281"/>
    </location>
</feature>
<feature type="region of interest" description="Disordered" evidence="1">
    <location>
        <begin position="515"/>
        <end position="557"/>
    </location>
</feature>
<evidence type="ECO:0008006" key="4">
    <source>
        <dbReference type="Google" id="ProtNLM"/>
    </source>
</evidence>
<proteinExistence type="predicted"/>
<dbReference type="AlphaFoldDB" id="A0A7J0D8T1"/>
<reference evidence="3" key="1">
    <citation type="submission" date="2019-07" db="EMBL/GenBank/DDBJ databases">
        <title>De Novo Assembly of kiwifruit Actinidia rufa.</title>
        <authorList>
            <person name="Sugita-Konishi S."/>
            <person name="Sato K."/>
            <person name="Mori E."/>
            <person name="Abe Y."/>
            <person name="Kisaki G."/>
            <person name="Hamano K."/>
            <person name="Suezawa K."/>
            <person name="Otani M."/>
            <person name="Fukuda T."/>
            <person name="Manabe T."/>
            <person name="Gomi K."/>
            <person name="Tabuchi M."/>
            <person name="Akimitsu K."/>
            <person name="Kataoka I."/>
        </authorList>
    </citation>
    <scope>NUCLEOTIDE SEQUENCE [LARGE SCALE GENOMIC DNA]</scope>
    <source>
        <strain evidence="3">cv. Fuchu</strain>
    </source>
</reference>
<feature type="region of interest" description="Disordered" evidence="1">
    <location>
        <begin position="162"/>
        <end position="188"/>
    </location>
</feature>
<feature type="compositionally biased region" description="Polar residues" evidence="1">
    <location>
        <begin position="255"/>
        <end position="264"/>
    </location>
</feature>
<protein>
    <recommendedName>
        <fullName evidence="4">AT hook motif-containing protein</fullName>
    </recommendedName>
</protein>